<reference evidence="2" key="2">
    <citation type="submission" date="2022-06" db="UniProtKB">
        <authorList>
            <consortium name="EnsemblMetazoa"/>
        </authorList>
    </citation>
    <scope>IDENTIFICATION</scope>
</reference>
<organism evidence="2 3">
    <name type="scientific">Onchocerca volvulus</name>
    <dbReference type="NCBI Taxonomy" id="6282"/>
    <lineage>
        <taxon>Eukaryota</taxon>
        <taxon>Metazoa</taxon>
        <taxon>Ecdysozoa</taxon>
        <taxon>Nematoda</taxon>
        <taxon>Chromadorea</taxon>
        <taxon>Rhabditida</taxon>
        <taxon>Spirurina</taxon>
        <taxon>Spiruromorpha</taxon>
        <taxon>Filarioidea</taxon>
        <taxon>Onchocercidae</taxon>
        <taxon>Onchocerca</taxon>
    </lineage>
</organism>
<evidence type="ECO:0000313" key="2">
    <source>
        <dbReference type="EnsemblMetazoa" id="OVOC3146.1"/>
    </source>
</evidence>
<keyword evidence="3" id="KW-1185">Reference proteome</keyword>
<dbReference type="EMBL" id="CMVM020000079">
    <property type="status" value="NOT_ANNOTATED_CDS"/>
    <property type="molecule type" value="Genomic_DNA"/>
</dbReference>
<sequence>MAIMKVSDNRATRKRNRMLLKREVSRLSNNSMFRSGSKGEKVVMSSENDSVNCHRIHSARKSH</sequence>
<reference evidence="3" key="1">
    <citation type="submission" date="2013-10" db="EMBL/GenBank/DDBJ databases">
        <title>Genome sequencing of Onchocerca volvulus.</title>
        <authorList>
            <person name="Cotton J."/>
            <person name="Tsai J."/>
            <person name="Stanley E."/>
            <person name="Tracey A."/>
            <person name="Holroyd N."/>
            <person name="Lustigman S."/>
            <person name="Berriman M."/>
        </authorList>
    </citation>
    <scope>NUCLEOTIDE SEQUENCE</scope>
</reference>
<evidence type="ECO:0000256" key="1">
    <source>
        <dbReference type="SAM" id="MobiDB-lite"/>
    </source>
</evidence>
<dbReference type="AlphaFoldDB" id="A0A8R1XTA1"/>
<feature type="region of interest" description="Disordered" evidence="1">
    <location>
        <begin position="30"/>
        <end position="50"/>
    </location>
</feature>
<dbReference type="Proteomes" id="UP000024404">
    <property type="component" value="Unassembled WGS sequence"/>
</dbReference>
<accession>A0A8R1XTA1</accession>
<dbReference type="EnsemblMetazoa" id="OVOC3146.1">
    <property type="protein sequence ID" value="OVOC3146.1"/>
    <property type="gene ID" value="WBGene00239955"/>
</dbReference>
<proteinExistence type="predicted"/>
<evidence type="ECO:0000313" key="3">
    <source>
        <dbReference type="Proteomes" id="UP000024404"/>
    </source>
</evidence>
<name>A0A8R1XTA1_ONCVO</name>
<protein>
    <submittedName>
        <fullName evidence="2">Uncharacterized protein</fullName>
    </submittedName>
</protein>